<proteinExistence type="predicted"/>
<name>A0A1Z4BRQ8_9FLAO</name>
<dbReference type="Gene3D" id="3.40.50.300">
    <property type="entry name" value="P-loop containing nucleotide triphosphate hydrolases"/>
    <property type="match status" value="1"/>
</dbReference>
<dbReference type="GO" id="GO:0016887">
    <property type="term" value="F:ATP hydrolysis activity"/>
    <property type="evidence" value="ECO:0007669"/>
    <property type="project" value="InterPro"/>
</dbReference>
<accession>A0A1Z4BRQ8</accession>
<dbReference type="SUPFAM" id="SSF52540">
    <property type="entry name" value="P-loop containing nucleoside triphosphate hydrolases"/>
    <property type="match status" value="1"/>
</dbReference>
<evidence type="ECO:0000313" key="3">
    <source>
        <dbReference type="Proteomes" id="UP000197007"/>
    </source>
</evidence>
<dbReference type="Pfam" id="PF13304">
    <property type="entry name" value="AAA_21"/>
    <property type="match status" value="1"/>
</dbReference>
<evidence type="ECO:0000259" key="1">
    <source>
        <dbReference type="Pfam" id="PF13304"/>
    </source>
</evidence>
<dbReference type="PANTHER" id="PTHR32182">
    <property type="entry name" value="DNA REPLICATION AND REPAIR PROTEIN RECF"/>
    <property type="match status" value="1"/>
</dbReference>
<dbReference type="GO" id="GO:0006302">
    <property type="term" value="P:double-strand break repair"/>
    <property type="evidence" value="ECO:0007669"/>
    <property type="project" value="TreeGrafter"/>
</dbReference>
<protein>
    <submittedName>
        <fullName evidence="2">Chromosome segregation protein SMC</fullName>
    </submittedName>
</protein>
<gene>
    <name evidence="2" type="ORF">CBG49_13170</name>
</gene>
<keyword evidence="3" id="KW-1185">Reference proteome</keyword>
<dbReference type="InterPro" id="IPR027417">
    <property type="entry name" value="P-loop_NTPase"/>
</dbReference>
<reference evidence="3" key="1">
    <citation type="submission" date="2017-06" db="EMBL/GenBank/DDBJ databases">
        <title>Complete genome sequence of Capnocytophaga sp. KCOM 1579 (=ChDC OS43) isolated from a human refractory periapical abscess lesion.</title>
        <authorList>
            <person name="Kook J.-K."/>
            <person name="Park S.-N."/>
            <person name="Lim Y.K."/>
            <person name="Roh H."/>
        </authorList>
    </citation>
    <scope>NUCLEOTIDE SEQUENCE [LARGE SCALE GENOMIC DNA]</scope>
    <source>
        <strain evidence="3">ChDC OS43</strain>
    </source>
</reference>
<evidence type="ECO:0000313" key="2">
    <source>
        <dbReference type="EMBL" id="ASF43960.1"/>
    </source>
</evidence>
<dbReference type="InterPro" id="IPR003959">
    <property type="entry name" value="ATPase_AAA_core"/>
</dbReference>
<dbReference type="GO" id="GO:0005524">
    <property type="term" value="F:ATP binding"/>
    <property type="evidence" value="ECO:0007669"/>
    <property type="project" value="InterPro"/>
</dbReference>
<organism evidence="2 3">
    <name type="scientific">Capnocytophaga endodontalis</name>
    <dbReference type="NCBI Taxonomy" id="2708117"/>
    <lineage>
        <taxon>Bacteria</taxon>
        <taxon>Pseudomonadati</taxon>
        <taxon>Bacteroidota</taxon>
        <taxon>Flavobacteriia</taxon>
        <taxon>Flavobacteriales</taxon>
        <taxon>Flavobacteriaceae</taxon>
        <taxon>Capnocytophaga</taxon>
    </lineage>
</organism>
<feature type="domain" description="ATPase AAA-type core" evidence="1">
    <location>
        <begin position="43"/>
        <end position="325"/>
    </location>
</feature>
<sequence length="372" mass="43408">MLTKFRVSNFKSFQENFEIDFTKVNKYDFNQECIRDNCINNAIVYGKNGVGKSNLGFAIFDIIEHLTDKKKGEWNYSNYINAYSESACAEFYYEFIINGQKVTYTYRKSNHKTIIYEAFWIDDAFLATIDREKSNTAVINFEGAATLNTDLEHNQEISVLKYIRNNAVLKDNVINTTFKKFFVFVEKMLFFRTLRDSSYIGLDTKEGGITEDIIKRNNVRDFETFLNRAGVECKLEVLNILGKKMLVFDFKGKKIPFWDIASTGTESLALFYVWFQDIREKGKVSFLFIDEFDAFYHFELSKLIVEELKKAGVQFVLTTHNTSIMTNDLLRPDCYFIMNKERMVSLANATDKELREAHNLEKIYKSNGFGLK</sequence>
<dbReference type="GO" id="GO:0000731">
    <property type="term" value="P:DNA synthesis involved in DNA repair"/>
    <property type="evidence" value="ECO:0007669"/>
    <property type="project" value="TreeGrafter"/>
</dbReference>
<dbReference type="PANTHER" id="PTHR32182:SF23">
    <property type="entry name" value="ATP BINDING PROTEIN"/>
    <property type="match status" value="1"/>
</dbReference>
<dbReference type="EMBL" id="CP022022">
    <property type="protein sequence ID" value="ASF43960.1"/>
    <property type="molecule type" value="Genomic_DNA"/>
</dbReference>
<dbReference type="KEGG" id="capn:CBG49_13170"/>
<dbReference type="Proteomes" id="UP000197007">
    <property type="component" value="Chromosome"/>
</dbReference>
<dbReference type="AlphaFoldDB" id="A0A1Z4BRQ8"/>